<organism evidence="1">
    <name type="scientific">Arundo donax</name>
    <name type="common">Giant reed</name>
    <name type="synonym">Donax arundinaceus</name>
    <dbReference type="NCBI Taxonomy" id="35708"/>
    <lineage>
        <taxon>Eukaryota</taxon>
        <taxon>Viridiplantae</taxon>
        <taxon>Streptophyta</taxon>
        <taxon>Embryophyta</taxon>
        <taxon>Tracheophyta</taxon>
        <taxon>Spermatophyta</taxon>
        <taxon>Magnoliopsida</taxon>
        <taxon>Liliopsida</taxon>
        <taxon>Poales</taxon>
        <taxon>Poaceae</taxon>
        <taxon>PACMAD clade</taxon>
        <taxon>Arundinoideae</taxon>
        <taxon>Arundineae</taxon>
        <taxon>Arundo</taxon>
    </lineage>
</organism>
<accession>A0A0A9BCN0</accession>
<dbReference type="EMBL" id="GBRH01238905">
    <property type="protein sequence ID" value="JAD58990.1"/>
    <property type="molecule type" value="Transcribed_RNA"/>
</dbReference>
<protein>
    <submittedName>
        <fullName evidence="1">Uncharacterized protein</fullName>
    </submittedName>
</protein>
<sequence>MSPIPSFCSYVLCLPYITSLLTAAPFRISVLSKAELLT</sequence>
<reference evidence="1" key="1">
    <citation type="submission" date="2014-09" db="EMBL/GenBank/DDBJ databases">
        <authorList>
            <person name="Magalhaes I.L.F."/>
            <person name="Oliveira U."/>
            <person name="Santos F.R."/>
            <person name="Vidigal T.H.D.A."/>
            <person name="Brescovit A.D."/>
            <person name="Santos A.J."/>
        </authorList>
    </citation>
    <scope>NUCLEOTIDE SEQUENCE</scope>
    <source>
        <tissue evidence="1">Shoot tissue taken approximately 20 cm above the soil surface</tissue>
    </source>
</reference>
<name>A0A0A9BCN0_ARUDO</name>
<evidence type="ECO:0000313" key="1">
    <source>
        <dbReference type="EMBL" id="JAD58990.1"/>
    </source>
</evidence>
<dbReference type="AlphaFoldDB" id="A0A0A9BCN0"/>
<proteinExistence type="predicted"/>
<reference evidence="1" key="2">
    <citation type="journal article" date="2015" name="Data Brief">
        <title>Shoot transcriptome of the giant reed, Arundo donax.</title>
        <authorList>
            <person name="Barrero R.A."/>
            <person name="Guerrero F.D."/>
            <person name="Moolhuijzen P."/>
            <person name="Goolsby J.A."/>
            <person name="Tidwell J."/>
            <person name="Bellgard S.E."/>
            <person name="Bellgard M.I."/>
        </authorList>
    </citation>
    <scope>NUCLEOTIDE SEQUENCE</scope>
    <source>
        <tissue evidence="1">Shoot tissue taken approximately 20 cm above the soil surface</tissue>
    </source>
</reference>